<accession>A0A8R7PZQ6</accession>
<sequence>MEGAGEQQAARAPVPGHRRQDLHRPPRARQLQAPQALRQQRGAQGALPRGQMGRGGRHHHLPQGIQAAVIQAVRWGLVGGHEPLLVLAAAQCAVVGVPEPGAFLPPQPGVIQLPEPHAPREPQPCLPPLVPPWPPQPAPAPGLQQQG</sequence>
<feature type="compositionally biased region" description="Low complexity" evidence="1">
    <location>
        <begin position="28"/>
        <end position="51"/>
    </location>
</feature>
<reference evidence="2" key="2">
    <citation type="submission" date="2018-03" db="EMBL/GenBank/DDBJ databases">
        <title>The Triticum urartu genome reveals the dynamic nature of wheat genome evolution.</title>
        <authorList>
            <person name="Ling H."/>
            <person name="Ma B."/>
            <person name="Shi X."/>
            <person name="Liu H."/>
            <person name="Dong L."/>
            <person name="Sun H."/>
            <person name="Cao Y."/>
            <person name="Gao Q."/>
            <person name="Zheng S."/>
            <person name="Li Y."/>
            <person name="Yu Y."/>
            <person name="Du H."/>
            <person name="Qi M."/>
            <person name="Li Y."/>
            <person name="Yu H."/>
            <person name="Cui Y."/>
            <person name="Wang N."/>
            <person name="Chen C."/>
            <person name="Wu H."/>
            <person name="Zhao Y."/>
            <person name="Zhang J."/>
            <person name="Li Y."/>
            <person name="Zhou W."/>
            <person name="Zhang B."/>
            <person name="Hu W."/>
            <person name="Eijk M."/>
            <person name="Tang J."/>
            <person name="Witsenboer H."/>
            <person name="Zhao S."/>
            <person name="Li Z."/>
            <person name="Zhang A."/>
            <person name="Wang D."/>
            <person name="Liang C."/>
        </authorList>
    </citation>
    <scope>NUCLEOTIDE SEQUENCE [LARGE SCALE GENOMIC DNA]</scope>
    <source>
        <strain evidence="2">cv. G1812</strain>
    </source>
</reference>
<dbReference type="Gramene" id="TuG1812G0400000546.01.T01">
    <property type="protein sequence ID" value="TuG1812G0400000546.01.T01"/>
    <property type="gene ID" value="TuG1812G0400000546.01"/>
</dbReference>
<feature type="compositionally biased region" description="Pro residues" evidence="1">
    <location>
        <begin position="121"/>
        <end position="140"/>
    </location>
</feature>
<evidence type="ECO:0000313" key="2">
    <source>
        <dbReference type="EnsemblPlants" id="TuG1812G0400000546.01.T01"/>
    </source>
</evidence>
<dbReference type="EnsemblPlants" id="TuG1812G0400000546.01.T01">
    <property type="protein sequence ID" value="TuG1812G0400000546.01.T01"/>
    <property type="gene ID" value="TuG1812G0400000546.01"/>
</dbReference>
<feature type="region of interest" description="Disordered" evidence="1">
    <location>
        <begin position="1"/>
        <end position="60"/>
    </location>
</feature>
<organism evidence="2 3">
    <name type="scientific">Triticum urartu</name>
    <name type="common">Red wild einkorn</name>
    <name type="synonym">Crithodium urartu</name>
    <dbReference type="NCBI Taxonomy" id="4572"/>
    <lineage>
        <taxon>Eukaryota</taxon>
        <taxon>Viridiplantae</taxon>
        <taxon>Streptophyta</taxon>
        <taxon>Embryophyta</taxon>
        <taxon>Tracheophyta</taxon>
        <taxon>Spermatophyta</taxon>
        <taxon>Magnoliopsida</taxon>
        <taxon>Liliopsida</taxon>
        <taxon>Poales</taxon>
        <taxon>Poaceae</taxon>
        <taxon>BOP clade</taxon>
        <taxon>Pooideae</taxon>
        <taxon>Triticodae</taxon>
        <taxon>Triticeae</taxon>
        <taxon>Triticinae</taxon>
        <taxon>Triticum</taxon>
    </lineage>
</organism>
<evidence type="ECO:0000313" key="3">
    <source>
        <dbReference type="Proteomes" id="UP000015106"/>
    </source>
</evidence>
<feature type="region of interest" description="Disordered" evidence="1">
    <location>
        <begin position="103"/>
        <end position="147"/>
    </location>
</feature>
<dbReference type="Proteomes" id="UP000015106">
    <property type="component" value="Chromosome 4"/>
</dbReference>
<reference evidence="3" key="1">
    <citation type="journal article" date="2013" name="Nature">
        <title>Draft genome of the wheat A-genome progenitor Triticum urartu.</title>
        <authorList>
            <person name="Ling H.Q."/>
            <person name="Zhao S."/>
            <person name="Liu D."/>
            <person name="Wang J."/>
            <person name="Sun H."/>
            <person name="Zhang C."/>
            <person name="Fan H."/>
            <person name="Li D."/>
            <person name="Dong L."/>
            <person name="Tao Y."/>
            <person name="Gao C."/>
            <person name="Wu H."/>
            <person name="Li Y."/>
            <person name="Cui Y."/>
            <person name="Guo X."/>
            <person name="Zheng S."/>
            <person name="Wang B."/>
            <person name="Yu K."/>
            <person name="Liang Q."/>
            <person name="Yang W."/>
            <person name="Lou X."/>
            <person name="Chen J."/>
            <person name="Feng M."/>
            <person name="Jian J."/>
            <person name="Zhang X."/>
            <person name="Luo G."/>
            <person name="Jiang Y."/>
            <person name="Liu J."/>
            <person name="Wang Z."/>
            <person name="Sha Y."/>
            <person name="Zhang B."/>
            <person name="Wu H."/>
            <person name="Tang D."/>
            <person name="Shen Q."/>
            <person name="Xue P."/>
            <person name="Zou S."/>
            <person name="Wang X."/>
            <person name="Liu X."/>
            <person name="Wang F."/>
            <person name="Yang Y."/>
            <person name="An X."/>
            <person name="Dong Z."/>
            <person name="Zhang K."/>
            <person name="Zhang X."/>
            <person name="Luo M.C."/>
            <person name="Dvorak J."/>
            <person name="Tong Y."/>
            <person name="Wang J."/>
            <person name="Yang H."/>
            <person name="Li Z."/>
            <person name="Wang D."/>
            <person name="Zhang A."/>
            <person name="Wang J."/>
        </authorList>
    </citation>
    <scope>NUCLEOTIDE SEQUENCE</scope>
    <source>
        <strain evidence="3">cv. G1812</strain>
    </source>
</reference>
<name>A0A8R7PZQ6_TRIUA</name>
<keyword evidence="3" id="KW-1185">Reference proteome</keyword>
<proteinExistence type="predicted"/>
<protein>
    <submittedName>
        <fullName evidence="2">Uncharacterized protein</fullName>
    </submittedName>
</protein>
<reference evidence="2" key="3">
    <citation type="submission" date="2022-06" db="UniProtKB">
        <authorList>
            <consortium name="EnsemblPlants"/>
        </authorList>
    </citation>
    <scope>IDENTIFICATION</scope>
</reference>
<evidence type="ECO:0000256" key="1">
    <source>
        <dbReference type="SAM" id="MobiDB-lite"/>
    </source>
</evidence>
<dbReference type="AlphaFoldDB" id="A0A8R7PZQ6"/>